<keyword evidence="2" id="KW-0805">Transcription regulation</keyword>
<evidence type="ECO:0008006" key="9">
    <source>
        <dbReference type="Google" id="ProtNLM"/>
    </source>
</evidence>
<sequence length="497" mass="56909">FICFRQKLTSPKWNRFRGIRLRWKDKIRLNNVIWRCWHMQFIKKQNTLICQFASPLDVDTHNKPEAIVMEGKYWKRKLEAVTAEYKKWRMFYKNQSSGYIRDANDLLEMELMKCELSNVDGDGMLIDEDYMGLMSDTLFSTITNHPFAFPDTREIAKAGLADFIQPSLGPLQPNLPNNDFMDTIEHLDLLSGKLPTVPEENGSDAIYNKSLGWDYNDLMNAGPMQLNTPNVMEQYQQLPINVNSVPIQNNRQPPLMQYDNEIIMQHPVDQYMNRQSQTYQSPVISSKSSKQMKDLSPNQSKPNTSSLGQTVFSKSLESVYCNYPLNSIGSNVSVTDPLRIDQDEFKMLQNTEPTQPSSQNFRVTSQVSSPKYISQMAENYKLPPRSHVPSHGSSMITSQQAKPQLKEDKSSNKTRTAHRGRRSRSNTREPLKRPPLQTAISDPSLITPVNSMILSQLLTNDSDNVYPQHTQQSLPLSQDSNIRVKEEAAQTVCILPH</sequence>
<feature type="region of interest" description="Disordered" evidence="6">
    <location>
        <begin position="382"/>
        <end position="443"/>
    </location>
</feature>
<dbReference type="GO" id="GO:0000978">
    <property type="term" value="F:RNA polymerase II cis-regulatory region sequence-specific DNA binding"/>
    <property type="evidence" value="ECO:0007669"/>
    <property type="project" value="TreeGrafter"/>
</dbReference>
<feature type="compositionally biased region" description="Polar residues" evidence="6">
    <location>
        <begin position="277"/>
        <end position="289"/>
    </location>
</feature>
<evidence type="ECO:0000313" key="8">
    <source>
        <dbReference type="Proteomes" id="UP000051574"/>
    </source>
</evidence>
<dbReference type="AlphaFoldDB" id="A0A0T6B8P7"/>
<protein>
    <recommendedName>
        <fullName evidence="9">MLX-interacting protein</fullName>
    </recommendedName>
</protein>
<evidence type="ECO:0000313" key="7">
    <source>
        <dbReference type="EMBL" id="KRT83720.1"/>
    </source>
</evidence>
<reference evidence="7 8" key="1">
    <citation type="submission" date="2015-09" db="EMBL/GenBank/DDBJ databases">
        <title>Draft genome of the scarab beetle Oryctes borbonicus.</title>
        <authorList>
            <person name="Meyer J.M."/>
            <person name="Markov G.V."/>
            <person name="Baskaran P."/>
            <person name="Herrmann M."/>
            <person name="Sommer R.J."/>
            <person name="Roedelsperger C."/>
        </authorList>
    </citation>
    <scope>NUCLEOTIDE SEQUENCE [LARGE SCALE GENOMIC DNA]</scope>
    <source>
        <strain evidence="7">OB123</strain>
        <tissue evidence="7">Whole animal</tissue>
    </source>
</reference>
<dbReference type="GO" id="GO:0005634">
    <property type="term" value="C:nucleus"/>
    <property type="evidence" value="ECO:0007669"/>
    <property type="project" value="UniProtKB-SubCell"/>
</dbReference>
<dbReference type="CDD" id="cd21739">
    <property type="entry name" value="NES2-NLS_ChREBP-like"/>
    <property type="match status" value="1"/>
</dbReference>
<feature type="non-terminal residue" evidence="7">
    <location>
        <position position="1"/>
    </location>
</feature>
<evidence type="ECO:0000256" key="1">
    <source>
        <dbReference type="ARBA" id="ARBA00004123"/>
    </source>
</evidence>
<evidence type="ECO:0000256" key="6">
    <source>
        <dbReference type="SAM" id="MobiDB-lite"/>
    </source>
</evidence>
<name>A0A0T6B8P7_9SCAR</name>
<feature type="compositionally biased region" description="Polar residues" evidence="6">
    <location>
        <begin position="296"/>
        <end position="308"/>
    </location>
</feature>
<dbReference type="EMBL" id="LJIG01009118">
    <property type="protein sequence ID" value="KRT83720.1"/>
    <property type="molecule type" value="Genomic_DNA"/>
</dbReference>
<comment type="caution">
    <text evidence="7">The sequence shown here is derived from an EMBL/GenBank/DDBJ whole genome shotgun (WGS) entry which is preliminary data.</text>
</comment>
<accession>A0A0T6B8P7</accession>
<comment type="subcellular location">
    <subcellularLocation>
        <location evidence="1">Nucleus</location>
    </subcellularLocation>
</comment>
<keyword evidence="3" id="KW-0238">DNA-binding</keyword>
<keyword evidence="4" id="KW-0804">Transcription</keyword>
<evidence type="ECO:0000256" key="4">
    <source>
        <dbReference type="ARBA" id="ARBA00023163"/>
    </source>
</evidence>
<dbReference type="Proteomes" id="UP000051574">
    <property type="component" value="Unassembled WGS sequence"/>
</dbReference>
<evidence type="ECO:0000256" key="2">
    <source>
        <dbReference type="ARBA" id="ARBA00023015"/>
    </source>
</evidence>
<feature type="compositionally biased region" description="Polar residues" evidence="6">
    <location>
        <begin position="391"/>
        <end position="402"/>
    </location>
</feature>
<evidence type="ECO:0000256" key="5">
    <source>
        <dbReference type="ARBA" id="ARBA00023242"/>
    </source>
</evidence>
<feature type="compositionally biased region" description="Basic residues" evidence="6">
    <location>
        <begin position="415"/>
        <end position="425"/>
    </location>
</feature>
<dbReference type="PANTHER" id="PTHR15741">
    <property type="entry name" value="BASIC HELIX-LOOP-HELIX ZIP TRANSCRIPTION FACTOR"/>
    <property type="match status" value="1"/>
</dbReference>
<keyword evidence="8" id="KW-1185">Reference proteome</keyword>
<dbReference type="PANTHER" id="PTHR15741:SF37">
    <property type="entry name" value="LD38259P"/>
    <property type="match status" value="1"/>
</dbReference>
<feature type="region of interest" description="Disordered" evidence="6">
    <location>
        <begin position="277"/>
        <end position="308"/>
    </location>
</feature>
<dbReference type="GO" id="GO:0000981">
    <property type="term" value="F:DNA-binding transcription factor activity, RNA polymerase II-specific"/>
    <property type="evidence" value="ECO:0007669"/>
    <property type="project" value="TreeGrafter"/>
</dbReference>
<gene>
    <name evidence="7" type="ORF">AMK59_3237</name>
</gene>
<feature type="region of interest" description="Disordered" evidence="6">
    <location>
        <begin position="351"/>
        <end position="370"/>
    </location>
</feature>
<keyword evidence="5" id="KW-0539">Nucleus</keyword>
<dbReference type="InterPro" id="IPR052207">
    <property type="entry name" value="Max-like/E-box_TFs"/>
</dbReference>
<evidence type="ECO:0000256" key="3">
    <source>
        <dbReference type="ARBA" id="ARBA00023125"/>
    </source>
</evidence>
<proteinExistence type="predicted"/>
<dbReference type="OrthoDB" id="6022628at2759"/>
<organism evidence="7 8">
    <name type="scientific">Oryctes borbonicus</name>
    <dbReference type="NCBI Taxonomy" id="1629725"/>
    <lineage>
        <taxon>Eukaryota</taxon>
        <taxon>Metazoa</taxon>
        <taxon>Ecdysozoa</taxon>
        <taxon>Arthropoda</taxon>
        <taxon>Hexapoda</taxon>
        <taxon>Insecta</taxon>
        <taxon>Pterygota</taxon>
        <taxon>Neoptera</taxon>
        <taxon>Endopterygota</taxon>
        <taxon>Coleoptera</taxon>
        <taxon>Polyphaga</taxon>
        <taxon>Scarabaeiformia</taxon>
        <taxon>Scarabaeidae</taxon>
        <taxon>Dynastinae</taxon>
        <taxon>Oryctes</taxon>
    </lineage>
</organism>